<feature type="region of interest" description="Disordered" evidence="1">
    <location>
        <begin position="1"/>
        <end position="51"/>
    </location>
</feature>
<gene>
    <name evidence="2" type="ORF">NDU88_005791</name>
</gene>
<proteinExistence type="predicted"/>
<organism evidence="2 3">
    <name type="scientific">Pleurodeles waltl</name>
    <name type="common">Iberian ribbed newt</name>
    <dbReference type="NCBI Taxonomy" id="8319"/>
    <lineage>
        <taxon>Eukaryota</taxon>
        <taxon>Metazoa</taxon>
        <taxon>Chordata</taxon>
        <taxon>Craniata</taxon>
        <taxon>Vertebrata</taxon>
        <taxon>Euteleostomi</taxon>
        <taxon>Amphibia</taxon>
        <taxon>Batrachia</taxon>
        <taxon>Caudata</taxon>
        <taxon>Salamandroidea</taxon>
        <taxon>Salamandridae</taxon>
        <taxon>Pleurodelinae</taxon>
        <taxon>Pleurodeles</taxon>
    </lineage>
</organism>
<evidence type="ECO:0000256" key="1">
    <source>
        <dbReference type="SAM" id="MobiDB-lite"/>
    </source>
</evidence>
<dbReference type="AlphaFoldDB" id="A0AAV7NRD6"/>
<dbReference type="Proteomes" id="UP001066276">
    <property type="component" value="Chromosome 8"/>
</dbReference>
<feature type="compositionally biased region" description="Basic and acidic residues" evidence="1">
    <location>
        <begin position="1"/>
        <end position="12"/>
    </location>
</feature>
<comment type="caution">
    <text evidence="2">The sequence shown here is derived from an EMBL/GenBank/DDBJ whole genome shotgun (WGS) entry which is preliminary data.</text>
</comment>
<sequence length="92" mass="9895">MSDGAGRFRGDGLTRGQTVRPLDLRRGSGPWHTPKKRNEQRTTGPGEPQQTLVRLLRVRWSTRVGCQSWVALDSVDPGPQGADLISGAGGSS</sequence>
<protein>
    <submittedName>
        <fullName evidence="2">Uncharacterized protein</fullName>
    </submittedName>
</protein>
<keyword evidence="3" id="KW-1185">Reference proteome</keyword>
<evidence type="ECO:0000313" key="2">
    <source>
        <dbReference type="EMBL" id="KAJ1117594.1"/>
    </source>
</evidence>
<dbReference type="EMBL" id="JANPWB010000012">
    <property type="protein sequence ID" value="KAJ1117594.1"/>
    <property type="molecule type" value="Genomic_DNA"/>
</dbReference>
<name>A0AAV7NRD6_PLEWA</name>
<evidence type="ECO:0000313" key="3">
    <source>
        <dbReference type="Proteomes" id="UP001066276"/>
    </source>
</evidence>
<reference evidence="2" key="1">
    <citation type="journal article" date="2022" name="bioRxiv">
        <title>Sequencing and chromosome-scale assembly of the giantPleurodeles waltlgenome.</title>
        <authorList>
            <person name="Brown T."/>
            <person name="Elewa A."/>
            <person name="Iarovenko S."/>
            <person name="Subramanian E."/>
            <person name="Araus A.J."/>
            <person name="Petzold A."/>
            <person name="Susuki M."/>
            <person name="Suzuki K.-i.T."/>
            <person name="Hayashi T."/>
            <person name="Toyoda A."/>
            <person name="Oliveira C."/>
            <person name="Osipova E."/>
            <person name="Leigh N.D."/>
            <person name="Simon A."/>
            <person name="Yun M.H."/>
        </authorList>
    </citation>
    <scope>NUCLEOTIDE SEQUENCE</scope>
    <source>
        <strain evidence="2">20211129_DDA</strain>
        <tissue evidence="2">Liver</tissue>
    </source>
</reference>
<accession>A0AAV7NRD6</accession>